<proteinExistence type="predicted"/>
<accession>A0ABT6B9L6</accession>
<dbReference type="RefSeq" id="WP_320549314.1">
    <property type="nucleotide sequence ID" value="NZ_JAQLOK010000001.1"/>
</dbReference>
<evidence type="ECO:0000313" key="2">
    <source>
        <dbReference type="EMBL" id="MDF4024806.1"/>
    </source>
</evidence>
<keyword evidence="3" id="KW-1185">Reference proteome</keyword>
<protein>
    <submittedName>
        <fullName evidence="2">DUF6289 family protein</fullName>
    </submittedName>
</protein>
<comment type="caution">
    <text evidence="2">The sequence shown here is derived from an EMBL/GenBank/DDBJ whole genome shotgun (WGS) entry which is preliminary data.</text>
</comment>
<reference evidence="2 3" key="1">
    <citation type="journal article" date="2024" name="Curr. Microbiol.">
        <title>Luteibacter sahnii sp. nov., A Novel Yellow-Colored Xanthomonadin Pigment Producing Probiotic Bacterium from Healthy Rice Seed Microbiome.</title>
        <authorList>
            <person name="Jaiswal G."/>
            <person name="Rana R."/>
            <person name="Nayak P.K."/>
            <person name="Chouhan R."/>
            <person name="Gandhi S.G."/>
            <person name="Patel H.K."/>
            <person name="Patil P.B."/>
        </authorList>
    </citation>
    <scope>NUCLEOTIDE SEQUENCE [LARGE SCALE GENOMIC DNA]</scope>
    <source>
        <strain evidence="2 3">PPL201</strain>
    </source>
</reference>
<dbReference type="Proteomes" id="UP001528850">
    <property type="component" value="Unassembled WGS sequence"/>
</dbReference>
<keyword evidence="1" id="KW-0732">Signal</keyword>
<gene>
    <name evidence="2" type="ORF">P3W24_07515</name>
</gene>
<dbReference type="Pfam" id="PF19806">
    <property type="entry name" value="DUF6289"/>
    <property type="match status" value="1"/>
</dbReference>
<organism evidence="2 3">
    <name type="scientific">Luteibacter sahnii</name>
    <dbReference type="NCBI Taxonomy" id="3021977"/>
    <lineage>
        <taxon>Bacteria</taxon>
        <taxon>Pseudomonadati</taxon>
        <taxon>Pseudomonadota</taxon>
        <taxon>Gammaproteobacteria</taxon>
        <taxon>Lysobacterales</taxon>
        <taxon>Rhodanobacteraceae</taxon>
        <taxon>Luteibacter</taxon>
    </lineage>
</organism>
<dbReference type="InterPro" id="IPR046256">
    <property type="entry name" value="DUF6289"/>
</dbReference>
<evidence type="ECO:0000313" key="3">
    <source>
        <dbReference type="Proteomes" id="UP001528850"/>
    </source>
</evidence>
<name>A0ABT6B9L6_9GAMM</name>
<dbReference type="EMBL" id="JARJJS010000002">
    <property type="protein sequence ID" value="MDF4024806.1"/>
    <property type="molecule type" value="Genomic_DNA"/>
</dbReference>
<feature type="signal peptide" evidence="1">
    <location>
        <begin position="1"/>
        <end position="28"/>
    </location>
</feature>
<feature type="chain" id="PRO_5046548120" evidence="1">
    <location>
        <begin position="29"/>
        <end position="108"/>
    </location>
</feature>
<sequence>MTTTLKSSAMVAVLVGVGGLMGSGAAMATRPGGTYVNNTYYSDATKTQIVGVRNYDCAGRLTQWGTQTNYQSFNGGECDAGAPGAQLDPIEIIKVCPVTYDPYPVVTC</sequence>
<evidence type="ECO:0000256" key="1">
    <source>
        <dbReference type="SAM" id="SignalP"/>
    </source>
</evidence>